<accession>A0ABT1RNB3</accession>
<feature type="domain" description="NTP pyrophosphohydrolase MazG-like" evidence="1">
    <location>
        <begin position="26"/>
        <end position="99"/>
    </location>
</feature>
<dbReference type="EMBL" id="JANFXK010000007">
    <property type="protein sequence ID" value="MCQ4636681.1"/>
    <property type="molecule type" value="Genomic_DNA"/>
</dbReference>
<keyword evidence="3" id="KW-1185">Reference proteome</keyword>
<comment type="caution">
    <text evidence="2">The sequence shown here is derived from an EMBL/GenBank/DDBJ whole genome shotgun (WGS) entry which is preliminary data.</text>
</comment>
<dbReference type="CDD" id="cd11528">
    <property type="entry name" value="NTP-PPase_MazG_Nterm"/>
    <property type="match status" value="1"/>
</dbReference>
<dbReference type="InterPro" id="IPR004518">
    <property type="entry name" value="MazG-like_dom"/>
</dbReference>
<dbReference type="Gene3D" id="1.10.287.1080">
    <property type="entry name" value="MazG-like"/>
    <property type="match status" value="1"/>
</dbReference>
<dbReference type="SUPFAM" id="SSF101386">
    <property type="entry name" value="all-alpha NTP pyrophosphatases"/>
    <property type="match status" value="1"/>
</dbReference>
<dbReference type="InterPro" id="IPR048015">
    <property type="entry name" value="NTP-PPase_MazG-like_N"/>
</dbReference>
<dbReference type="Proteomes" id="UP001524502">
    <property type="component" value="Unassembled WGS sequence"/>
</dbReference>
<gene>
    <name evidence="2" type="ORF">NE619_08060</name>
</gene>
<reference evidence="2 3" key="1">
    <citation type="submission" date="2022-06" db="EMBL/GenBank/DDBJ databases">
        <title>Isolation of gut microbiota from human fecal samples.</title>
        <authorList>
            <person name="Pamer E.G."/>
            <person name="Barat B."/>
            <person name="Waligurski E."/>
            <person name="Medina S."/>
            <person name="Paddock L."/>
            <person name="Mostad J."/>
        </authorList>
    </citation>
    <scope>NUCLEOTIDE SEQUENCE [LARGE SCALE GENOMIC DNA]</scope>
    <source>
        <strain evidence="2 3">SL.3.17</strain>
    </source>
</reference>
<dbReference type="PANTHER" id="PTHR30522">
    <property type="entry name" value="NUCLEOSIDE TRIPHOSPHATE PYROPHOSPHOHYDROLASE"/>
    <property type="match status" value="1"/>
</dbReference>
<name>A0ABT1RNB3_9FIRM</name>
<sequence>MEIFDEFVKTIAMLRGENGCPWDIKQTHESLKECLVEETGEVIEAIDKKDDENLCEELGDVLLQVVMHAQIAAEEGRFTIEDVIRGVNEKMIRRHPHVFGDAKVESVEEGLSLWEQIKKQEKEGK</sequence>
<evidence type="ECO:0000313" key="3">
    <source>
        <dbReference type="Proteomes" id="UP001524502"/>
    </source>
</evidence>
<dbReference type="Pfam" id="PF03819">
    <property type="entry name" value="MazG"/>
    <property type="match status" value="1"/>
</dbReference>
<dbReference type="PANTHER" id="PTHR30522:SF0">
    <property type="entry name" value="NUCLEOSIDE TRIPHOSPHATE PYROPHOSPHOHYDROLASE"/>
    <property type="match status" value="1"/>
</dbReference>
<dbReference type="NCBIfam" id="TIGR00444">
    <property type="entry name" value="mazG"/>
    <property type="match status" value="1"/>
</dbReference>
<protein>
    <submittedName>
        <fullName evidence="2">MazG family protein</fullName>
    </submittedName>
</protein>
<evidence type="ECO:0000313" key="2">
    <source>
        <dbReference type="EMBL" id="MCQ4636681.1"/>
    </source>
</evidence>
<dbReference type="InterPro" id="IPR011551">
    <property type="entry name" value="NTP_PyrPHydrolase_MazG"/>
</dbReference>
<evidence type="ECO:0000259" key="1">
    <source>
        <dbReference type="Pfam" id="PF03819"/>
    </source>
</evidence>
<dbReference type="RefSeq" id="WP_256131875.1">
    <property type="nucleotide sequence ID" value="NZ_JANFXK010000007.1"/>
</dbReference>
<organism evidence="2 3">
    <name type="scientific">Anaerovorax odorimutans</name>
    <dbReference type="NCBI Taxonomy" id="109327"/>
    <lineage>
        <taxon>Bacteria</taxon>
        <taxon>Bacillati</taxon>
        <taxon>Bacillota</taxon>
        <taxon>Clostridia</taxon>
        <taxon>Peptostreptococcales</taxon>
        <taxon>Anaerovoracaceae</taxon>
        <taxon>Anaerovorax</taxon>
    </lineage>
</organism>
<proteinExistence type="predicted"/>